<dbReference type="Gene3D" id="3.90.950.10">
    <property type="match status" value="1"/>
</dbReference>
<dbReference type="GO" id="GO:0047429">
    <property type="term" value="F:nucleoside triphosphate diphosphatase activity"/>
    <property type="evidence" value="ECO:0007669"/>
    <property type="project" value="InterPro"/>
</dbReference>
<dbReference type="SUPFAM" id="SSF52972">
    <property type="entry name" value="ITPase-like"/>
    <property type="match status" value="1"/>
</dbReference>
<sequence length="207" mass="23101">MKLILASASPRRKELLESCGIKFTIVKSDVNEALPDSISPENAVMTLAERKAAAVLSEYNDVNRIILGADTIVYQNSRIIGKPRDRAEAFSVLRSLSGSRHSVYTGVALLSFYGNTNTILKDIRYEKTDVFFRELTDDEINEYIDNFPPYDKAGAYGIQDGAALFVRHIDGDYNNVIGLPLYLLGEMLKKFKQKSENALQAGDTRLL</sequence>
<evidence type="ECO:0000313" key="3">
    <source>
        <dbReference type="EMBL" id="MPM52101.1"/>
    </source>
</evidence>
<dbReference type="NCBIfam" id="TIGR00172">
    <property type="entry name" value="maf"/>
    <property type="match status" value="1"/>
</dbReference>
<protein>
    <submittedName>
        <fullName evidence="3">Septum formation protein Maf</fullName>
    </submittedName>
</protein>
<gene>
    <name evidence="3" type="primary">maf_29</name>
    <name evidence="3" type="ORF">SDC9_98857</name>
</gene>
<dbReference type="PANTHER" id="PTHR43213:SF5">
    <property type="entry name" value="BIFUNCTIONAL DTTP_UTP PYROPHOSPHATASE_METHYLTRANSFERASE PROTEIN-RELATED"/>
    <property type="match status" value="1"/>
</dbReference>
<proteinExistence type="inferred from homology"/>
<accession>A0A645AIJ1</accession>
<evidence type="ECO:0000256" key="2">
    <source>
        <dbReference type="ARBA" id="ARBA00022801"/>
    </source>
</evidence>
<reference evidence="3" key="1">
    <citation type="submission" date="2019-08" db="EMBL/GenBank/DDBJ databases">
        <authorList>
            <person name="Kucharzyk K."/>
            <person name="Murdoch R.W."/>
            <person name="Higgins S."/>
            <person name="Loffler F."/>
        </authorList>
    </citation>
    <scope>NUCLEOTIDE SEQUENCE</scope>
</reference>
<dbReference type="AlphaFoldDB" id="A0A645AIJ1"/>
<comment type="cofactor">
    <cofactor evidence="1">
        <name>a divalent metal cation</name>
        <dbReference type="ChEBI" id="CHEBI:60240"/>
    </cofactor>
</comment>
<dbReference type="PANTHER" id="PTHR43213">
    <property type="entry name" value="BIFUNCTIONAL DTTP/UTP PYROPHOSPHATASE/METHYLTRANSFERASE PROTEIN-RELATED"/>
    <property type="match status" value="1"/>
</dbReference>
<name>A0A645AIJ1_9ZZZZ</name>
<dbReference type="EMBL" id="VSSQ01013713">
    <property type="protein sequence ID" value="MPM52101.1"/>
    <property type="molecule type" value="Genomic_DNA"/>
</dbReference>
<dbReference type="HAMAP" id="MF_00528">
    <property type="entry name" value="Maf"/>
    <property type="match status" value="1"/>
</dbReference>
<dbReference type="InterPro" id="IPR003697">
    <property type="entry name" value="Maf-like"/>
</dbReference>
<dbReference type="Pfam" id="PF02545">
    <property type="entry name" value="Maf"/>
    <property type="match status" value="1"/>
</dbReference>
<evidence type="ECO:0000256" key="1">
    <source>
        <dbReference type="ARBA" id="ARBA00001968"/>
    </source>
</evidence>
<comment type="caution">
    <text evidence="3">The sequence shown here is derived from an EMBL/GenBank/DDBJ whole genome shotgun (WGS) entry which is preliminary data.</text>
</comment>
<dbReference type="PIRSF" id="PIRSF006305">
    <property type="entry name" value="Maf"/>
    <property type="match status" value="1"/>
</dbReference>
<organism evidence="3">
    <name type="scientific">bioreactor metagenome</name>
    <dbReference type="NCBI Taxonomy" id="1076179"/>
    <lineage>
        <taxon>unclassified sequences</taxon>
        <taxon>metagenomes</taxon>
        <taxon>ecological metagenomes</taxon>
    </lineage>
</organism>
<dbReference type="InterPro" id="IPR029001">
    <property type="entry name" value="ITPase-like_fam"/>
</dbReference>
<keyword evidence="2" id="KW-0378">Hydrolase</keyword>
<dbReference type="CDD" id="cd00555">
    <property type="entry name" value="Maf"/>
    <property type="match status" value="1"/>
</dbReference>